<dbReference type="OrthoDB" id="269227at2759"/>
<keyword evidence="8" id="KW-0274">FAD</keyword>
<dbReference type="AlphaFoldDB" id="A0A8H3FL53"/>
<evidence type="ECO:0000259" key="14">
    <source>
        <dbReference type="Pfam" id="PF00732"/>
    </source>
</evidence>
<comment type="function">
    <text evidence="2">Long-chain fatty alcohol oxidase involved in the omega-oxidation pathway of lipid degradation.</text>
</comment>
<dbReference type="Pfam" id="PF00732">
    <property type="entry name" value="GMC_oxred_N"/>
    <property type="match status" value="1"/>
</dbReference>
<evidence type="ECO:0000259" key="15">
    <source>
        <dbReference type="Pfam" id="PF00890"/>
    </source>
</evidence>
<keyword evidence="18" id="KW-1185">Reference proteome</keyword>
<keyword evidence="9" id="KW-1133">Transmembrane helix</keyword>
<evidence type="ECO:0000256" key="10">
    <source>
        <dbReference type="ARBA" id="ARBA00023002"/>
    </source>
</evidence>
<comment type="subcellular location">
    <subcellularLocation>
        <location evidence="3">Membrane</location>
    </subcellularLocation>
</comment>
<dbReference type="Pfam" id="PF05199">
    <property type="entry name" value="GMC_oxred_C"/>
    <property type="match status" value="1"/>
</dbReference>
<evidence type="ECO:0000256" key="1">
    <source>
        <dbReference type="ARBA" id="ARBA00000920"/>
    </source>
</evidence>
<dbReference type="GO" id="GO:0046577">
    <property type="term" value="F:long-chain-alcohol oxidase activity"/>
    <property type="evidence" value="ECO:0007669"/>
    <property type="project" value="UniProtKB-EC"/>
</dbReference>
<feature type="domain" description="Glucose-methanol-choline oxidoreductase N-terminal" evidence="14">
    <location>
        <begin position="270"/>
        <end position="498"/>
    </location>
</feature>
<name>A0A8H3FL53_9LECA</name>
<protein>
    <recommendedName>
        <fullName evidence="5 12">Long-chain-alcohol oxidase</fullName>
        <ecNumber evidence="5 12">1.1.3.20</ecNumber>
    </recommendedName>
</protein>
<dbReference type="Gene3D" id="3.50.50.60">
    <property type="entry name" value="FAD/NAD(P)-binding domain"/>
    <property type="match status" value="2"/>
</dbReference>
<dbReference type="InterPro" id="IPR003953">
    <property type="entry name" value="FAD-dep_OxRdtase_2_FAD-bd"/>
</dbReference>
<evidence type="ECO:0000256" key="9">
    <source>
        <dbReference type="ARBA" id="ARBA00022989"/>
    </source>
</evidence>
<dbReference type="InterPro" id="IPR036188">
    <property type="entry name" value="FAD/NAD-bd_sf"/>
</dbReference>
<dbReference type="GO" id="GO:0050660">
    <property type="term" value="F:flavin adenine dinucleotide binding"/>
    <property type="evidence" value="ECO:0007669"/>
    <property type="project" value="InterPro"/>
</dbReference>
<evidence type="ECO:0000256" key="7">
    <source>
        <dbReference type="ARBA" id="ARBA00022692"/>
    </source>
</evidence>
<evidence type="ECO:0000256" key="3">
    <source>
        <dbReference type="ARBA" id="ARBA00004370"/>
    </source>
</evidence>
<dbReference type="Proteomes" id="UP000664169">
    <property type="component" value="Unassembled WGS sequence"/>
</dbReference>
<evidence type="ECO:0000259" key="16">
    <source>
        <dbReference type="Pfam" id="PF05199"/>
    </source>
</evidence>
<dbReference type="EC" id="1.1.3.20" evidence="5 12"/>
<dbReference type="SUPFAM" id="SSF51905">
    <property type="entry name" value="FAD/NAD(P)-binding domain"/>
    <property type="match status" value="1"/>
</dbReference>
<reference evidence="17" key="1">
    <citation type="submission" date="2021-03" db="EMBL/GenBank/DDBJ databases">
        <authorList>
            <person name="Tagirdzhanova G."/>
        </authorList>
    </citation>
    <scope>NUCLEOTIDE SEQUENCE</scope>
</reference>
<proteinExistence type="inferred from homology"/>
<dbReference type="Pfam" id="PF00890">
    <property type="entry name" value="FAD_binding_2"/>
    <property type="match status" value="1"/>
</dbReference>
<dbReference type="InterPro" id="IPR012400">
    <property type="entry name" value="Long_Oxdase"/>
</dbReference>
<feature type="domain" description="Glucose-methanol-choline oxidoreductase C-terminal" evidence="16">
    <location>
        <begin position="580"/>
        <end position="726"/>
    </location>
</feature>
<evidence type="ECO:0000256" key="8">
    <source>
        <dbReference type="ARBA" id="ARBA00022827"/>
    </source>
</evidence>
<dbReference type="PANTHER" id="PTHR46056">
    <property type="entry name" value="LONG-CHAIN-ALCOHOL OXIDASE"/>
    <property type="match status" value="1"/>
</dbReference>
<evidence type="ECO:0000256" key="2">
    <source>
        <dbReference type="ARBA" id="ARBA00003842"/>
    </source>
</evidence>
<dbReference type="EMBL" id="CAJPDQ010000025">
    <property type="protein sequence ID" value="CAF9926611.1"/>
    <property type="molecule type" value="Genomic_DNA"/>
</dbReference>
<accession>A0A8H3FL53</accession>
<keyword evidence="6" id="KW-0285">Flavoprotein</keyword>
<gene>
    <name evidence="17" type="ORF">GOMPHAMPRED_004188</name>
</gene>
<organism evidence="17 18">
    <name type="scientific">Gomphillus americanus</name>
    <dbReference type="NCBI Taxonomy" id="1940652"/>
    <lineage>
        <taxon>Eukaryota</taxon>
        <taxon>Fungi</taxon>
        <taxon>Dikarya</taxon>
        <taxon>Ascomycota</taxon>
        <taxon>Pezizomycotina</taxon>
        <taxon>Lecanoromycetes</taxon>
        <taxon>OSLEUM clade</taxon>
        <taxon>Ostropomycetidae</taxon>
        <taxon>Ostropales</taxon>
        <taxon>Graphidaceae</taxon>
        <taxon>Gomphilloideae</taxon>
        <taxon>Gomphillus</taxon>
    </lineage>
</organism>
<evidence type="ECO:0000256" key="12">
    <source>
        <dbReference type="PIRNR" id="PIRNR028937"/>
    </source>
</evidence>
<evidence type="ECO:0000256" key="13">
    <source>
        <dbReference type="PIRSR" id="PIRSR028937-1"/>
    </source>
</evidence>
<feature type="active site" description="Proton acceptor" evidence="13">
    <location>
        <position position="675"/>
    </location>
</feature>
<dbReference type="PANTHER" id="PTHR46056:SF12">
    <property type="entry name" value="LONG-CHAIN-ALCOHOL OXIDASE"/>
    <property type="match status" value="1"/>
</dbReference>
<dbReference type="InterPro" id="IPR000172">
    <property type="entry name" value="GMC_OxRdtase_N"/>
</dbReference>
<comment type="caution">
    <text evidence="17">The sequence shown here is derived from an EMBL/GenBank/DDBJ whole genome shotgun (WGS) entry which is preliminary data.</text>
</comment>
<dbReference type="PIRSF" id="PIRSF028937">
    <property type="entry name" value="Lg_Ch_AO"/>
    <property type="match status" value="1"/>
</dbReference>
<keyword evidence="7" id="KW-0812">Transmembrane</keyword>
<evidence type="ECO:0000313" key="17">
    <source>
        <dbReference type="EMBL" id="CAF9926611.1"/>
    </source>
</evidence>
<dbReference type="InterPro" id="IPR007867">
    <property type="entry name" value="GMC_OxRtase_C"/>
</dbReference>
<evidence type="ECO:0000313" key="18">
    <source>
        <dbReference type="Proteomes" id="UP000664169"/>
    </source>
</evidence>
<dbReference type="GO" id="GO:0016020">
    <property type="term" value="C:membrane"/>
    <property type="evidence" value="ECO:0007669"/>
    <property type="project" value="UniProtKB-SubCell"/>
</dbReference>
<feature type="domain" description="FAD-dependent oxidoreductase 2 FAD-binding" evidence="15">
    <location>
        <begin position="222"/>
        <end position="259"/>
    </location>
</feature>
<keyword evidence="10 12" id="KW-0560">Oxidoreductase</keyword>
<evidence type="ECO:0000256" key="11">
    <source>
        <dbReference type="ARBA" id="ARBA00023136"/>
    </source>
</evidence>
<sequence>MAALQEIPRAIEILASPLPPVAEGEALTADQWKVFLSIGDAVIADVQPGKNASAANVKQEEFDVLKAQLQENLPAGIDANAVDAYLSETVTSTPLMKETLHRMVLESLRTDARDGIRMILSTLNTRAGSLLLTGSTTIIYDQPVDVRQQIIRNWQNSYLPPLRALGKTFTALFRQVWVKLSPQFPKVVGFPRIPVHGTQGQGFPYDFIQFSAGDQPETIETDVLIVGSGCGAGVCAKNLAEAGQRVMVVEKGYHFEPQHLPMTENEGGAHLFSNGGAEFSDDQSMLVVSGQTWGGGGTINWSASLQTQSFVRQEWADEGLSFFTSAEFQQSLDRVCERMGASAAHIKHNKTNRVLIEGARKLGLNCKPVPQNTGGKQHYCGYCTYGCGAAEKQGPVVSWLPDAAKAGARFIEGFDAKKILFDNAKSSGGNKQAIGLTGTWTSRDTSGTVSGSGRYKRTINIKAKRVIVSCGTLNSPLLLIRSGLTNPQIGRNLHLHPVTVTAAVFPETVNPWEGGILTTVVDTLQDLDGHGHGPKLEAITMMPALMLPGIPWTNAKDWKETAAKFKNMVGFISLARDRDTGRVYPDKNDGKTRIAYSPSQHDRKSMLEGAITNAKMAFIEGATEIIHCVPGVPIYKRDVAEASNQGINAPSFQAWLQLVRKRGLPDPDCTFASAHQMGTCRMSTSPRSGVVDPQGKVWGTEGLYVADASVFPSASGVNPMITNMAISDWISRGVAKEMQAESSAGGERARL</sequence>
<keyword evidence="11" id="KW-0472">Membrane</keyword>
<evidence type="ECO:0000256" key="6">
    <source>
        <dbReference type="ARBA" id="ARBA00022630"/>
    </source>
</evidence>
<evidence type="ECO:0000256" key="4">
    <source>
        <dbReference type="ARBA" id="ARBA00010790"/>
    </source>
</evidence>
<evidence type="ECO:0000256" key="5">
    <source>
        <dbReference type="ARBA" id="ARBA00013125"/>
    </source>
</evidence>
<comment type="similarity">
    <text evidence="4 12">Belongs to the GMC oxidoreductase family.</text>
</comment>
<comment type="catalytic activity">
    <reaction evidence="1 12">
        <text>a long-chain primary fatty alcohol + O2 = a long-chain fatty aldehyde + H2O2</text>
        <dbReference type="Rhea" id="RHEA:22756"/>
        <dbReference type="ChEBI" id="CHEBI:15379"/>
        <dbReference type="ChEBI" id="CHEBI:16240"/>
        <dbReference type="ChEBI" id="CHEBI:17176"/>
        <dbReference type="ChEBI" id="CHEBI:77396"/>
        <dbReference type="EC" id="1.1.3.20"/>
    </reaction>
</comment>